<proteinExistence type="predicted"/>
<dbReference type="PANTHER" id="PTHR40590:SF1">
    <property type="entry name" value="CYTOPLASMIC PROTEIN"/>
    <property type="match status" value="1"/>
</dbReference>
<evidence type="ECO:0000256" key="1">
    <source>
        <dbReference type="SAM" id="SignalP"/>
    </source>
</evidence>
<dbReference type="Proteomes" id="UP001597283">
    <property type="component" value="Unassembled WGS sequence"/>
</dbReference>
<organism evidence="2 3">
    <name type="scientific">Sphingomonas floccifaciens</name>
    <dbReference type="NCBI Taxonomy" id="1844115"/>
    <lineage>
        <taxon>Bacteria</taxon>
        <taxon>Pseudomonadati</taxon>
        <taxon>Pseudomonadota</taxon>
        <taxon>Alphaproteobacteria</taxon>
        <taxon>Sphingomonadales</taxon>
        <taxon>Sphingomonadaceae</taxon>
        <taxon>Sphingomonas</taxon>
    </lineage>
</organism>
<reference evidence="3" key="1">
    <citation type="journal article" date="2019" name="Int. J. Syst. Evol. Microbiol.">
        <title>The Global Catalogue of Microorganisms (GCM) 10K type strain sequencing project: providing services to taxonomists for standard genome sequencing and annotation.</title>
        <authorList>
            <consortium name="The Broad Institute Genomics Platform"/>
            <consortium name="The Broad Institute Genome Sequencing Center for Infectious Disease"/>
            <person name="Wu L."/>
            <person name="Ma J."/>
        </authorList>
    </citation>
    <scope>NUCLEOTIDE SEQUENCE [LARGE SCALE GENOMIC DNA]</scope>
    <source>
        <strain evidence="3">Q85</strain>
    </source>
</reference>
<comment type="caution">
    <text evidence="2">The sequence shown here is derived from an EMBL/GenBank/DDBJ whole genome shotgun (WGS) entry which is preliminary data.</text>
</comment>
<sequence length="295" mass="31482">MKTSMSAVALLLALPACAQQAPAPAAKDADPALWVVKDEDTTIYLFGTVHVLKPGLTWFDEAVKTAFDGSKELVLEMVEPDAATMQKIVLSKATQPAGQTLTASLPEPARGKYLKAMSEVGLPATAFDGYKPWFAAVNLSLIPLMKAGYDPNSGAEKTLAQAAKSSGKTVSGLETAEQQIGFFDALSPKAQTEFLTGTVDEMPKIGQTMETMVADWAAGEPDKLAVLLNESMKDSPEVAKTILYDRNARWASWIAERMKQPGTVFIAVGAGHLAGKGSVQDNLGAYKLKAVRVQY</sequence>
<evidence type="ECO:0000313" key="2">
    <source>
        <dbReference type="EMBL" id="MFD1786260.1"/>
    </source>
</evidence>
<gene>
    <name evidence="2" type="ORF">ACFSC3_01620</name>
</gene>
<dbReference type="EMBL" id="JBHUFC010000001">
    <property type="protein sequence ID" value="MFD1786260.1"/>
    <property type="molecule type" value="Genomic_DNA"/>
</dbReference>
<keyword evidence="1" id="KW-0732">Signal</keyword>
<dbReference type="InterPro" id="IPR002816">
    <property type="entry name" value="TraB/PrgY/GumN_fam"/>
</dbReference>
<dbReference type="CDD" id="cd14789">
    <property type="entry name" value="Tiki"/>
    <property type="match status" value="1"/>
</dbReference>
<dbReference type="Pfam" id="PF01963">
    <property type="entry name" value="TraB_PrgY_gumN"/>
    <property type="match status" value="1"/>
</dbReference>
<feature type="chain" id="PRO_5046087095" evidence="1">
    <location>
        <begin position="19"/>
        <end position="295"/>
    </location>
</feature>
<feature type="signal peptide" evidence="1">
    <location>
        <begin position="1"/>
        <end position="18"/>
    </location>
</feature>
<accession>A0ABW4NC07</accession>
<protein>
    <submittedName>
        <fullName evidence="2">TraB/GumN family protein</fullName>
    </submittedName>
</protein>
<keyword evidence="3" id="KW-1185">Reference proteome</keyword>
<evidence type="ECO:0000313" key="3">
    <source>
        <dbReference type="Proteomes" id="UP001597283"/>
    </source>
</evidence>
<dbReference type="PANTHER" id="PTHR40590">
    <property type="entry name" value="CYTOPLASMIC PROTEIN-RELATED"/>
    <property type="match status" value="1"/>
</dbReference>
<name>A0ABW4NC07_9SPHN</name>
<dbReference type="InterPro" id="IPR047111">
    <property type="entry name" value="YbaP-like"/>
</dbReference>